<dbReference type="Proteomes" id="UP000094472">
    <property type="component" value="Unassembled WGS sequence"/>
</dbReference>
<organism evidence="2 3">
    <name type="scientific">Methyloceanibacter superfactus</name>
    <dbReference type="NCBI Taxonomy" id="1774969"/>
    <lineage>
        <taxon>Bacteria</taxon>
        <taxon>Pseudomonadati</taxon>
        <taxon>Pseudomonadota</taxon>
        <taxon>Alphaproteobacteria</taxon>
        <taxon>Hyphomicrobiales</taxon>
        <taxon>Hyphomicrobiaceae</taxon>
        <taxon>Methyloceanibacter</taxon>
    </lineage>
</organism>
<gene>
    <name evidence="2" type="ORF">AUC69_10455</name>
</gene>
<feature type="compositionally biased region" description="Acidic residues" evidence="1">
    <location>
        <begin position="104"/>
        <end position="116"/>
    </location>
</feature>
<dbReference type="RefSeq" id="WP_069441516.1">
    <property type="nucleotide sequence ID" value="NZ_LPWF01000023.1"/>
</dbReference>
<comment type="caution">
    <text evidence="2">The sequence shown here is derived from an EMBL/GenBank/DDBJ whole genome shotgun (WGS) entry which is preliminary data.</text>
</comment>
<dbReference type="EMBL" id="LPWF01000023">
    <property type="protein sequence ID" value="ODR98294.1"/>
    <property type="molecule type" value="Genomic_DNA"/>
</dbReference>
<feature type="region of interest" description="Disordered" evidence="1">
    <location>
        <begin position="59"/>
        <end position="116"/>
    </location>
</feature>
<proteinExistence type="predicted"/>
<accession>A0A1E3VXM4</accession>
<keyword evidence="3" id="KW-1185">Reference proteome</keyword>
<reference evidence="2 3" key="1">
    <citation type="journal article" date="2016" name="Environ. Microbiol.">
        <title>New Methyloceanibacter diversity from North Sea sediments includes methanotroph containing solely the soluble methane monooxygenase.</title>
        <authorList>
            <person name="Vekeman B."/>
            <person name="Kerckhof F.M."/>
            <person name="Cremers G."/>
            <person name="de Vos P."/>
            <person name="Vandamme P."/>
            <person name="Boon N."/>
            <person name="Op den Camp H.J."/>
            <person name="Heylen K."/>
        </authorList>
    </citation>
    <scope>NUCLEOTIDE SEQUENCE [LARGE SCALE GENOMIC DNA]</scope>
    <source>
        <strain evidence="2 3">R-67175</strain>
    </source>
</reference>
<evidence type="ECO:0000256" key="1">
    <source>
        <dbReference type="SAM" id="MobiDB-lite"/>
    </source>
</evidence>
<name>A0A1E3VXM4_9HYPH</name>
<protein>
    <submittedName>
        <fullName evidence="2">Uncharacterized protein</fullName>
    </submittedName>
</protein>
<dbReference type="AlphaFoldDB" id="A0A1E3VXM4"/>
<sequence length="116" mass="12068">MQTAPTQVAQLAAQPTAIQARKAMSRSAAARAAQGARSGQQMTGQIFVRSAASTQAAQGALASNGTRATTRAAPSDLSRAAQAPIALQRKWDPARSLNASPDQDVQDPEDVDIQEL</sequence>
<evidence type="ECO:0000313" key="2">
    <source>
        <dbReference type="EMBL" id="ODR98294.1"/>
    </source>
</evidence>
<evidence type="ECO:0000313" key="3">
    <source>
        <dbReference type="Proteomes" id="UP000094472"/>
    </source>
</evidence>